<evidence type="ECO:0000256" key="10">
    <source>
        <dbReference type="ARBA" id="ARBA00033270"/>
    </source>
</evidence>
<keyword evidence="4 18" id="KW-0812">Transmembrane</keyword>
<comment type="catalytic activity">
    <reaction evidence="15">
        <text>[GlcNAc-(1-&gt;4)-Mur2Ac(oyl-L-Ala-gamma-D-Glu-L-Lys-D-Ala-D-Ala)](n)-di-trans,octa-cis-undecaprenyl diphosphate + beta-D-GlcNAc-(1-&gt;4)-Mur2Ac(oyl-L-Ala-gamma-D-Glu-L-Lys-D-Ala-D-Ala)-di-trans,octa-cis-undecaprenyl diphosphate = [GlcNAc-(1-&gt;4)-Mur2Ac(oyl-L-Ala-gamma-D-Glu-L-Lys-D-Ala-D-Ala)](n+1)-di-trans,octa-cis-undecaprenyl diphosphate + di-trans,octa-cis-undecaprenyl diphosphate + H(+)</text>
        <dbReference type="Rhea" id="RHEA:23708"/>
        <dbReference type="Rhea" id="RHEA-COMP:9602"/>
        <dbReference type="Rhea" id="RHEA-COMP:9603"/>
        <dbReference type="ChEBI" id="CHEBI:15378"/>
        <dbReference type="ChEBI" id="CHEBI:58405"/>
        <dbReference type="ChEBI" id="CHEBI:60033"/>
        <dbReference type="ChEBI" id="CHEBI:78435"/>
        <dbReference type="EC" id="2.4.99.28"/>
    </reaction>
</comment>
<comment type="similarity">
    <text evidence="11">Belongs to the SEDS family. FtsW subfamily.</text>
</comment>
<dbReference type="PANTHER" id="PTHR30474">
    <property type="entry name" value="CELL CYCLE PROTEIN"/>
    <property type="match status" value="1"/>
</dbReference>
<keyword evidence="8 18" id="KW-0472">Membrane</keyword>
<feature type="region of interest" description="Disordered" evidence="17">
    <location>
        <begin position="394"/>
        <end position="424"/>
    </location>
</feature>
<evidence type="ECO:0000256" key="8">
    <source>
        <dbReference type="ARBA" id="ARBA00023136"/>
    </source>
</evidence>
<evidence type="ECO:0000256" key="14">
    <source>
        <dbReference type="ARBA" id="ARBA00044770"/>
    </source>
</evidence>
<feature type="transmembrane region" description="Helical" evidence="18">
    <location>
        <begin position="287"/>
        <end position="309"/>
    </location>
</feature>
<name>A0ABU6J240_9ACTN</name>
<feature type="transmembrane region" description="Helical" evidence="18">
    <location>
        <begin position="154"/>
        <end position="170"/>
    </location>
</feature>
<keyword evidence="7 18" id="KW-1133">Transmembrane helix</keyword>
<evidence type="ECO:0000256" key="7">
    <source>
        <dbReference type="ARBA" id="ARBA00022989"/>
    </source>
</evidence>
<accession>A0ABU6J240</accession>
<evidence type="ECO:0000256" key="4">
    <source>
        <dbReference type="ARBA" id="ARBA00022692"/>
    </source>
</evidence>
<feature type="transmembrane region" description="Helical" evidence="18">
    <location>
        <begin position="176"/>
        <end position="192"/>
    </location>
</feature>
<evidence type="ECO:0000256" key="9">
    <source>
        <dbReference type="ARBA" id="ARBA00032370"/>
    </source>
</evidence>
<dbReference type="EMBL" id="JAYMFH010000017">
    <property type="protein sequence ID" value="MEC4295794.1"/>
    <property type="molecule type" value="Genomic_DNA"/>
</dbReference>
<keyword evidence="2" id="KW-0328">Glycosyltransferase</keyword>
<feature type="transmembrane region" description="Helical" evidence="18">
    <location>
        <begin position="199"/>
        <end position="220"/>
    </location>
</feature>
<evidence type="ECO:0000256" key="2">
    <source>
        <dbReference type="ARBA" id="ARBA00022676"/>
    </source>
</evidence>
<comment type="subcellular location">
    <subcellularLocation>
        <location evidence="1">Membrane</location>
        <topology evidence="1">Multi-pass membrane protein</topology>
    </subcellularLocation>
</comment>
<sequence length="424" mass="45251">MPRRSQHSATSAGPSSQGPRILLLLCVLALVLVGLVMVYSASMVKALDAGKPASDFFTDQLVYVALGVVAALVLWKVIPYRFWVGPAVWIVWAVALLLILAVWFVGTANYGAKRWLYIGPIGLQPSEFCKIAFILVAVRLIVDWRAGLVESRATMVRALLFIIVPVAIMYRTQSDLGTTAICFVGILAVMWMGGVSRQVIFACLGVAVVGGLVAIFGTGYRSDRLVFMDPWNDGSDGYGTGYNIIRSYYALAEGGIFGVGLGNSHEKFQYLFASESDFIFAVIGEELGLVGALAVIGLFFCVLYAGLAIAERASDDIGSMIAGGATVMLVFQAFLNIACVIGVFPTTGKPLPFISAGGTSMIASFILVGLILAVSAAPAAPSVYEQRRADLRLVRQEPAPSRARSGRTNRSGRAGTSGRSNPRR</sequence>
<keyword evidence="20" id="KW-1185">Reference proteome</keyword>
<dbReference type="PANTHER" id="PTHR30474:SF2">
    <property type="entry name" value="PEPTIDOGLYCAN GLYCOSYLTRANSFERASE FTSW-RELATED"/>
    <property type="match status" value="1"/>
</dbReference>
<evidence type="ECO:0000256" key="5">
    <source>
        <dbReference type="ARBA" id="ARBA00022960"/>
    </source>
</evidence>
<evidence type="ECO:0000256" key="1">
    <source>
        <dbReference type="ARBA" id="ARBA00004141"/>
    </source>
</evidence>
<feature type="transmembrane region" description="Helical" evidence="18">
    <location>
        <begin position="321"/>
        <end position="344"/>
    </location>
</feature>
<reference evidence="19 20" key="1">
    <citation type="submission" date="2024-01" db="EMBL/GenBank/DDBJ databases">
        <title>novel species in genus Adlercreutzia.</title>
        <authorList>
            <person name="Liu X."/>
        </authorList>
    </citation>
    <scope>NUCLEOTIDE SEQUENCE [LARGE SCALE GENOMIC DNA]</scope>
    <source>
        <strain evidence="19 20">R22</strain>
    </source>
</reference>
<proteinExistence type="inferred from homology"/>
<feature type="transmembrane region" description="Helical" evidence="18">
    <location>
        <begin position="61"/>
        <end position="78"/>
    </location>
</feature>
<feature type="transmembrane region" description="Helical" evidence="18">
    <location>
        <begin position="21"/>
        <end position="41"/>
    </location>
</feature>
<dbReference type="Pfam" id="PF01098">
    <property type="entry name" value="FTSW_RODA_SPOVE"/>
    <property type="match status" value="1"/>
</dbReference>
<organism evidence="19 20">
    <name type="scientific">Adlercreutzia shanghongiae</name>
    <dbReference type="NCBI Taxonomy" id="3111773"/>
    <lineage>
        <taxon>Bacteria</taxon>
        <taxon>Bacillati</taxon>
        <taxon>Actinomycetota</taxon>
        <taxon>Coriobacteriia</taxon>
        <taxon>Eggerthellales</taxon>
        <taxon>Eggerthellaceae</taxon>
        <taxon>Adlercreutzia</taxon>
    </lineage>
</organism>
<evidence type="ECO:0000256" key="11">
    <source>
        <dbReference type="ARBA" id="ARBA00038053"/>
    </source>
</evidence>
<protein>
    <recommendedName>
        <fullName evidence="12">Probable peptidoglycan glycosyltransferase FtsW</fullName>
        <ecNumber evidence="14">2.4.99.28</ecNumber>
    </recommendedName>
    <alternativeName>
        <fullName evidence="13">Cell division protein FtsW</fullName>
    </alternativeName>
    <alternativeName>
        <fullName evidence="10">Cell wall polymerase</fullName>
    </alternativeName>
    <alternativeName>
        <fullName evidence="9">Peptidoglycan polymerase</fullName>
    </alternativeName>
</protein>
<dbReference type="EC" id="2.4.99.28" evidence="14"/>
<evidence type="ECO:0000256" key="15">
    <source>
        <dbReference type="ARBA" id="ARBA00049902"/>
    </source>
</evidence>
<feature type="transmembrane region" description="Helical" evidence="18">
    <location>
        <begin position="117"/>
        <end position="142"/>
    </location>
</feature>
<evidence type="ECO:0000313" key="19">
    <source>
        <dbReference type="EMBL" id="MEC4295794.1"/>
    </source>
</evidence>
<dbReference type="Proteomes" id="UP001343724">
    <property type="component" value="Unassembled WGS sequence"/>
</dbReference>
<feature type="transmembrane region" description="Helical" evidence="18">
    <location>
        <begin position="364"/>
        <end position="384"/>
    </location>
</feature>
<evidence type="ECO:0000256" key="12">
    <source>
        <dbReference type="ARBA" id="ARBA00041185"/>
    </source>
</evidence>
<gene>
    <name evidence="19" type="ORF">VJ920_10780</name>
</gene>
<keyword evidence="3" id="KW-0808">Transferase</keyword>
<evidence type="ECO:0000313" key="20">
    <source>
        <dbReference type="Proteomes" id="UP001343724"/>
    </source>
</evidence>
<evidence type="ECO:0000256" key="13">
    <source>
        <dbReference type="ARBA" id="ARBA00041418"/>
    </source>
</evidence>
<evidence type="ECO:0000256" key="6">
    <source>
        <dbReference type="ARBA" id="ARBA00022984"/>
    </source>
</evidence>
<comment type="caution">
    <text evidence="19">The sequence shown here is derived from an EMBL/GenBank/DDBJ whole genome shotgun (WGS) entry which is preliminary data.</text>
</comment>
<keyword evidence="6" id="KW-0573">Peptidoglycan synthesis</keyword>
<keyword evidence="5" id="KW-0133">Cell shape</keyword>
<evidence type="ECO:0000256" key="3">
    <source>
        <dbReference type="ARBA" id="ARBA00022679"/>
    </source>
</evidence>
<evidence type="ECO:0000256" key="18">
    <source>
        <dbReference type="SAM" id="Phobius"/>
    </source>
</evidence>
<dbReference type="RefSeq" id="WP_326455130.1">
    <property type="nucleotide sequence ID" value="NZ_JAYMFH010000017.1"/>
</dbReference>
<evidence type="ECO:0000256" key="17">
    <source>
        <dbReference type="SAM" id="MobiDB-lite"/>
    </source>
</evidence>
<comment type="function">
    <text evidence="16">Peptidoglycan polymerase that is essential for cell division.</text>
</comment>
<feature type="transmembrane region" description="Helical" evidence="18">
    <location>
        <begin position="87"/>
        <end position="105"/>
    </location>
</feature>
<evidence type="ECO:0000256" key="16">
    <source>
        <dbReference type="ARBA" id="ARBA00049966"/>
    </source>
</evidence>
<dbReference type="InterPro" id="IPR001182">
    <property type="entry name" value="FtsW/RodA"/>
</dbReference>